<sequence>MGTGRRPGSGQGRTQVDGCDFGSGFDVTALGREIRNAGGAGQVVVPCHPFGGGVTVLDESAVDRSGARDRWGRQSNLGSGDNGDFLASSIIVAEVDDPPVGLDQRVRQVRVGAASLGMQNAASRLLPKAKFGFEVVHEGTKGVGVVPTDRRVNMNMVDRAGGASVRGTCNEASQLPGEVVSGKVTGLDKPDLLPASAGKQVPGESRSALSASSPGKHVISSAR</sequence>
<comment type="caution">
    <text evidence="2">The sequence shown here is derived from an EMBL/GenBank/DDBJ whole genome shotgun (WGS) entry which is preliminary data.</text>
</comment>
<reference evidence="3" key="1">
    <citation type="submission" date="2018-07" db="EMBL/GenBank/DDBJ databases">
        <authorList>
            <person name="Liu B.-T."/>
            <person name="Du Z."/>
        </authorList>
    </citation>
    <scope>NUCLEOTIDE SEQUENCE [LARGE SCALE GENOMIC DNA]</scope>
    <source>
        <strain evidence="3">XYN52</strain>
    </source>
</reference>
<organism evidence="2 3">
    <name type="scientific">Pelagibacterium lacus</name>
    <dbReference type="NCBI Taxonomy" id="2282655"/>
    <lineage>
        <taxon>Bacteria</taxon>
        <taxon>Pseudomonadati</taxon>
        <taxon>Pseudomonadota</taxon>
        <taxon>Alphaproteobacteria</taxon>
        <taxon>Hyphomicrobiales</taxon>
        <taxon>Devosiaceae</taxon>
        <taxon>Pelagibacterium</taxon>
    </lineage>
</organism>
<name>A0A369W965_9HYPH</name>
<gene>
    <name evidence="2" type="ORF">DVH29_04990</name>
</gene>
<dbReference type="EMBL" id="QQNH01000004">
    <property type="protein sequence ID" value="RDE09890.1"/>
    <property type="molecule type" value="Genomic_DNA"/>
</dbReference>
<accession>A0A369W965</accession>
<proteinExistence type="predicted"/>
<evidence type="ECO:0000313" key="2">
    <source>
        <dbReference type="EMBL" id="RDE09890.1"/>
    </source>
</evidence>
<dbReference type="AlphaFoldDB" id="A0A369W965"/>
<feature type="region of interest" description="Disordered" evidence="1">
    <location>
        <begin position="181"/>
        <end position="223"/>
    </location>
</feature>
<evidence type="ECO:0000313" key="3">
    <source>
        <dbReference type="Proteomes" id="UP000253759"/>
    </source>
</evidence>
<evidence type="ECO:0000256" key="1">
    <source>
        <dbReference type="SAM" id="MobiDB-lite"/>
    </source>
</evidence>
<keyword evidence="3" id="KW-1185">Reference proteome</keyword>
<protein>
    <submittedName>
        <fullName evidence="2">Uncharacterized protein</fullName>
    </submittedName>
</protein>
<dbReference type="Proteomes" id="UP000253759">
    <property type="component" value="Unassembled WGS sequence"/>
</dbReference>